<feature type="chain" id="PRO_5012507459" description="Beta-hexosaminidase" evidence="9">
    <location>
        <begin position="21"/>
        <end position="634"/>
    </location>
</feature>
<evidence type="ECO:0000256" key="1">
    <source>
        <dbReference type="ARBA" id="ARBA00001231"/>
    </source>
</evidence>
<dbReference type="SUPFAM" id="SSF51445">
    <property type="entry name" value="(Trans)glycosidases"/>
    <property type="match status" value="1"/>
</dbReference>
<keyword evidence="4 7" id="KW-0378">Hydrolase</keyword>
<evidence type="ECO:0000256" key="5">
    <source>
        <dbReference type="ARBA" id="ARBA00023180"/>
    </source>
</evidence>
<dbReference type="AlphaFoldDB" id="A0A1X2HD33"/>
<gene>
    <name evidence="12" type="ORF">BCR43DRAFT_563921</name>
</gene>
<dbReference type="Pfam" id="PF14845">
    <property type="entry name" value="Glycohydro_20b2"/>
    <property type="match status" value="1"/>
</dbReference>
<dbReference type="InterPro" id="IPR029019">
    <property type="entry name" value="HEX_eukaryotic_N"/>
</dbReference>
<dbReference type="GO" id="GO:0016020">
    <property type="term" value="C:membrane"/>
    <property type="evidence" value="ECO:0007669"/>
    <property type="project" value="TreeGrafter"/>
</dbReference>
<feature type="signal peptide" evidence="9">
    <location>
        <begin position="1"/>
        <end position="20"/>
    </location>
</feature>
<dbReference type="CDD" id="cd06562">
    <property type="entry name" value="GH20_HexA_HexB-like"/>
    <property type="match status" value="1"/>
</dbReference>
<evidence type="ECO:0000256" key="4">
    <source>
        <dbReference type="ARBA" id="ARBA00022801"/>
    </source>
</evidence>
<evidence type="ECO:0000256" key="6">
    <source>
        <dbReference type="ARBA" id="ARBA00023295"/>
    </source>
</evidence>
<dbReference type="Proteomes" id="UP000242180">
    <property type="component" value="Unassembled WGS sequence"/>
</dbReference>
<organism evidence="12 13">
    <name type="scientific">Syncephalastrum racemosum</name>
    <name type="common">Filamentous fungus</name>
    <dbReference type="NCBI Taxonomy" id="13706"/>
    <lineage>
        <taxon>Eukaryota</taxon>
        <taxon>Fungi</taxon>
        <taxon>Fungi incertae sedis</taxon>
        <taxon>Mucoromycota</taxon>
        <taxon>Mucoromycotina</taxon>
        <taxon>Mucoromycetes</taxon>
        <taxon>Mucorales</taxon>
        <taxon>Syncephalastraceae</taxon>
        <taxon>Syncephalastrum</taxon>
    </lineage>
</organism>
<dbReference type="InterPro" id="IPR029018">
    <property type="entry name" value="Hex-like_dom2"/>
</dbReference>
<evidence type="ECO:0000259" key="11">
    <source>
        <dbReference type="Pfam" id="PF14845"/>
    </source>
</evidence>
<keyword evidence="5" id="KW-0325">Glycoprotein</keyword>
<evidence type="ECO:0000313" key="12">
    <source>
        <dbReference type="EMBL" id="ORY96670.1"/>
    </source>
</evidence>
<dbReference type="PANTHER" id="PTHR22600">
    <property type="entry name" value="BETA-HEXOSAMINIDASE"/>
    <property type="match status" value="1"/>
</dbReference>
<dbReference type="OMA" id="EPVYKCW"/>
<name>A0A1X2HD33_SYNRA</name>
<dbReference type="Gene3D" id="3.30.379.10">
    <property type="entry name" value="Chitobiase/beta-hexosaminidase domain 2-like"/>
    <property type="match status" value="1"/>
</dbReference>
<dbReference type="InterPro" id="IPR015883">
    <property type="entry name" value="Glyco_hydro_20_cat"/>
</dbReference>
<dbReference type="GO" id="GO:0005975">
    <property type="term" value="P:carbohydrate metabolic process"/>
    <property type="evidence" value="ECO:0007669"/>
    <property type="project" value="InterPro"/>
</dbReference>
<evidence type="ECO:0000313" key="13">
    <source>
        <dbReference type="Proteomes" id="UP000242180"/>
    </source>
</evidence>
<dbReference type="GO" id="GO:0004563">
    <property type="term" value="F:beta-N-acetylhexosaminidase activity"/>
    <property type="evidence" value="ECO:0007669"/>
    <property type="project" value="UniProtKB-EC"/>
</dbReference>
<evidence type="ECO:0000256" key="8">
    <source>
        <dbReference type="PIRSR" id="PIRSR001093-1"/>
    </source>
</evidence>
<dbReference type="GO" id="GO:0030203">
    <property type="term" value="P:glycosaminoglycan metabolic process"/>
    <property type="evidence" value="ECO:0007669"/>
    <property type="project" value="TreeGrafter"/>
</dbReference>
<comment type="catalytic activity">
    <reaction evidence="1 7">
        <text>Hydrolysis of terminal non-reducing N-acetyl-D-hexosamine residues in N-acetyl-beta-D-hexosaminides.</text>
        <dbReference type="EC" id="3.2.1.52"/>
    </reaction>
</comment>
<evidence type="ECO:0000256" key="7">
    <source>
        <dbReference type="PIRNR" id="PIRNR001093"/>
    </source>
</evidence>
<dbReference type="EMBL" id="MCGN01000005">
    <property type="protein sequence ID" value="ORY96670.1"/>
    <property type="molecule type" value="Genomic_DNA"/>
</dbReference>
<keyword evidence="6 7" id="KW-0326">Glycosidase</keyword>
<dbReference type="PANTHER" id="PTHR22600:SF26">
    <property type="entry name" value="BETA-N-ACETYLHEXOSAMINIDASE"/>
    <property type="match status" value="1"/>
</dbReference>
<evidence type="ECO:0000256" key="3">
    <source>
        <dbReference type="ARBA" id="ARBA00022729"/>
    </source>
</evidence>
<dbReference type="InterPro" id="IPR025705">
    <property type="entry name" value="Beta_hexosaminidase_sua/sub"/>
</dbReference>
<dbReference type="InterPro" id="IPR017853">
    <property type="entry name" value="GH"/>
</dbReference>
<dbReference type="EC" id="3.2.1.52" evidence="7"/>
<proteinExistence type="inferred from homology"/>
<dbReference type="Gene3D" id="3.20.20.80">
    <property type="entry name" value="Glycosidases"/>
    <property type="match status" value="1"/>
</dbReference>
<feature type="domain" description="Beta-hexosaminidase eukaryotic type N-terminal" evidence="11">
    <location>
        <begin position="26"/>
        <end position="154"/>
    </location>
</feature>
<dbReference type="Pfam" id="PF00728">
    <property type="entry name" value="Glyco_hydro_20"/>
    <property type="match status" value="1"/>
</dbReference>
<keyword evidence="3 9" id="KW-0732">Signal</keyword>
<dbReference type="PIRSF" id="PIRSF001093">
    <property type="entry name" value="B-hxosamndse_ab_euk"/>
    <property type="match status" value="1"/>
</dbReference>
<dbReference type="InParanoid" id="A0A1X2HD33"/>
<dbReference type="PRINTS" id="PR00738">
    <property type="entry name" value="GLHYDRLASE20"/>
</dbReference>
<protein>
    <recommendedName>
        <fullName evidence="7">Beta-hexosaminidase</fullName>
        <ecNumber evidence="7">3.2.1.52</ecNumber>
    </recommendedName>
</protein>
<feature type="active site" description="Proton donor" evidence="8">
    <location>
        <position position="365"/>
    </location>
</feature>
<evidence type="ECO:0000259" key="10">
    <source>
        <dbReference type="Pfam" id="PF00728"/>
    </source>
</evidence>
<evidence type="ECO:0000256" key="2">
    <source>
        <dbReference type="ARBA" id="ARBA00006285"/>
    </source>
</evidence>
<accession>A0A1X2HD33</accession>
<keyword evidence="13" id="KW-1185">Reference proteome</keyword>
<comment type="similarity">
    <text evidence="2 7">Belongs to the glycosyl hydrolase 20 family.</text>
</comment>
<feature type="domain" description="Glycoside hydrolase family 20 catalytic" evidence="10">
    <location>
        <begin position="196"/>
        <end position="570"/>
    </location>
</feature>
<reference evidence="12 13" key="1">
    <citation type="submission" date="2016-07" db="EMBL/GenBank/DDBJ databases">
        <title>Pervasive Adenine N6-methylation of Active Genes in Fungi.</title>
        <authorList>
            <consortium name="DOE Joint Genome Institute"/>
            <person name="Mondo S.J."/>
            <person name="Dannebaum R.O."/>
            <person name="Kuo R.C."/>
            <person name="Labutti K."/>
            <person name="Haridas S."/>
            <person name="Kuo A."/>
            <person name="Salamov A."/>
            <person name="Ahrendt S.R."/>
            <person name="Lipzen A."/>
            <person name="Sullivan W."/>
            <person name="Andreopoulos W.B."/>
            <person name="Clum A."/>
            <person name="Lindquist E."/>
            <person name="Daum C."/>
            <person name="Ramamoorthy G.K."/>
            <person name="Gryganskyi A."/>
            <person name="Culley D."/>
            <person name="Magnuson J.K."/>
            <person name="James T.Y."/>
            <person name="O'Malley M.A."/>
            <person name="Stajich J.E."/>
            <person name="Spatafora J.W."/>
            <person name="Visel A."/>
            <person name="Grigoriev I.V."/>
        </authorList>
    </citation>
    <scope>NUCLEOTIDE SEQUENCE [LARGE SCALE GENOMIC DNA]</scope>
    <source>
        <strain evidence="12 13">NRRL 2496</strain>
    </source>
</reference>
<comment type="caution">
    <text evidence="12">The sequence shown here is derived from an EMBL/GenBank/DDBJ whole genome shotgun (WGS) entry which is preliminary data.</text>
</comment>
<sequence>MKATKVVTLTSLCFPSIAWAIQGVFLWPQPQSVDSGQLDLNLDSTFQINGPESPILQEAIERYTDHIRHERWLPVQVDASMPAKLNDDVSQHRISIAPSTLASLEIEIVDLDADLDFEVDEAYKLDIPHDDSKATLTANTVWGALRGLETFSQLIQARISDEVEDYVQDADEEEYDDFDGLFVPQTPVRIVDAPKFPHRGLMLDTSRNYFATRDIKRTLDAMAYNKLNVFHWHITDSQSFPLRLENSPELAQEGAYVLQGKRLVYTKKDIEDVVQYARARGIRVIPEIDMPAHTGSWGLAHNDITTCTGRHFLDPSNKWENRYAAEPTTGQLNPVKDKTYEVVNRVITEIASMFPDAYYHGGGDEPVYKCWDEDESVRSYMQANNATHDDLLGMFLSKELESIKNSGKKAILWEDPVTNNNLPIPKDTVLQVWVNSAQQAARKGHKVIASQADFWYLDCGHGGWTSNDTSYDEQTRPLMPTEVEDALNNHGLSDNYNPQNWGGPGGDWCSPFKTWQRVYSYDMTHNLTSEEAKNVLGGEVALWAEQSDGAGLDTRLWPRSAAAAEVLWSGRYDNNGQKRNIGDAMPRIFDWRYRLLKRGIQAEALQPLWCGQNPSMCDSKYPAQYYASRGQENV</sequence>
<dbReference type="OrthoDB" id="428480at2759"/>
<dbReference type="STRING" id="13706.A0A1X2HD33"/>
<evidence type="ECO:0000256" key="9">
    <source>
        <dbReference type="SAM" id="SignalP"/>
    </source>
</evidence>
<dbReference type="SUPFAM" id="SSF55545">
    <property type="entry name" value="beta-N-acetylhexosaminidase-like domain"/>
    <property type="match status" value="1"/>
</dbReference>